<accession>A0A9D4QSW4</accession>
<name>A0A9D4QSW4_DREPO</name>
<proteinExistence type="predicted"/>
<keyword evidence="3" id="KW-1185">Reference proteome</keyword>
<feature type="transmembrane region" description="Helical" evidence="1">
    <location>
        <begin position="126"/>
        <end position="146"/>
    </location>
</feature>
<evidence type="ECO:0000256" key="1">
    <source>
        <dbReference type="SAM" id="Phobius"/>
    </source>
</evidence>
<organism evidence="2 3">
    <name type="scientific">Dreissena polymorpha</name>
    <name type="common">Zebra mussel</name>
    <name type="synonym">Mytilus polymorpha</name>
    <dbReference type="NCBI Taxonomy" id="45954"/>
    <lineage>
        <taxon>Eukaryota</taxon>
        <taxon>Metazoa</taxon>
        <taxon>Spiralia</taxon>
        <taxon>Lophotrochozoa</taxon>
        <taxon>Mollusca</taxon>
        <taxon>Bivalvia</taxon>
        <taxon>Autobranchia</taxon>
        <taxon>Heteroconchia</taxon>
        <taxon>Euheterodonta</taxon>
        <taxon>Imparidentia</taxon>
        <taxon>Neoheterodontei</taxon>
        <taxon>Myida</taxon>
        <taxon>Dreissenoidea</taxon>
        <taxon>Dreissenidae</taxon>
        <taxon>Dreissena</taxon>
    </lineage>
</organism>
<keyword evidence="1" id="KW-0472">Membrane</keyword>
<feature type="transmembrane region" description="Helical" evidence="1">
    <location>
        <begin position="64"/>
        <end position="93"/>
    </location>
</feature>
<keyword evidence="1" id="KW-1133">Transmembrane helix</keyword>
<reference evidence="2" key="2">
    <citation type="submission" date="2020-11" db="EMBL/GenBank/DDBJ databases">
        <authorList>
            <person name="McCartney M.A."/>
            <person name="Auch B."/>
            <person name="Kono T."/>
            <person name="Mallez S."/>
            <person name="Becker A."/>
            <person name="Gohl D.M."/>
            <person name="Silverstein K.A.T."/>
            <person name="Koren S."/>
            <person name="Bechman K.B."/>
            <person name="Herman A."/>
            <person name="Abrahante J.E."/>
            <person name="Garbe J."/>
        </authorList>
    </citation>
    <scope>NUCLEOTIDE SEQUENCE</scope>
    <source>
        <strain evidence="2">Duluth1</strain>
        <tissue evidence="2">Whole animal</tissue>
    </source>
</reference>
<protein>
    <submittedName>
        <fullName evidence="2">Uncharacterized protein</fullName>
    </submittedName>
</protein>
<evidence type="ECO:0000313" key="2">
    <source>
        <dbReference type="EMBL" id="KAH3841412.1"/>
    </source>
</evidence>
<dbReference type="EMBL" id="JAIWYP010000004">
    <property type="protein sequence ID" value="KAH3841412.1"/>
    <property type="molecule type" value="Genomic_DNA"/>
</dbReference>
<evidence type="ECO:0000313" key="3">
    <source>
        <dbReference type="Proteomes" id="UP000828390"/>
    </source>
</evidence>
<feature type="transmembrane region" description="Helical" evidence="1">
    <location>
        <begin position="158"/>
        <end position="178"/>
    </location>
</feature>
<dbReference type="AlphaFoldDB" id="A0A9D4QSW4"/>
<gene>
    <name evidence="2" type="ORF">DPMN_114875</name>
</gene>
<dbReference type="Proteomes" id="UP000828390">
    <property type="component" value="Unassembled WGS sequence"/>
</dbReference>
<dbReference type="Gene3D" id="1.20.1070.10">
    <property type="entry name" value="Rhodopsin 7-helix transmembrane proteins"/>
    <property type="match status" value="1"/>
</dbReference>
<keyword evidence="1" id="KW-0812">Transmembrane</keyword>
<reference evidence="2" key="1">
    <citation type="journal article" date="2019" name="bioRxiv">
        <title>The Genome of the Zebra Mussel, Dreissena polymorpha: A Resource for Invasive Species Research.</title>
        <authorList>
            <person name="McCartney M.A."/>
            <person name="Auch B."/>
            <person name="Kono T."/>
            <person name="Mallez S."/>
            <person name="Zhang Y."/>
            <person name="Obille A."/>
            <person name="Becker A."/>
            <person name="Abrahante J.E."/>
            <person name="Garbe J."/>
            <person name="Badalamenti J.P."/>
            <person name="Herman A."/>
            <person name="Mangelson H."/>
            <person name="Liachko I."/>
            <person name="Sullivan S."/>
            <person name="Sone E.D."/>
            <person name="Koren S."/>
            <person name="Silverstein K.A.T."/>
            <person name="Beckman K.B."/>
            <person name="Gohl D.M."/>
        </authorList>
    </citation>
    <scope>NUCLEOTIDE SEQUENCE</scope>
    <source>
        <strain evidence="2">Duluth1</strain>
        <tissue evidence="2">Whole animal</tissue>
    </source>
</reference>
<comment type="caution">
    <text evidence="2">The sequence shown here is derived from an EMBL/GenBank/DDBJ whole genome shotgun (WGS) entry which is preliminary data.</text>
</comment>
<feature type="transmembrane region" description="Helical" evidence="1">
    <location>
        <begin position="21"/>
        <end position="44"/>
    </location>
</feature>
<sequence length="207" mass="23156">MRLYSAKKAIYATGNEMFRSKLLIGLNLSIGVTFLVFCIITMEVRSAPRGNLCNMANVIESKSYQIYMTIISMTNVSCLLGSDIVSILALVFLNKALRTVQPALDPVQSATTSETYKVHKAIFRTLILVLTMYHLTQCPFTIGVIFASMTNTIVPNVVARILVFATYVDAISTPLIIITRQAKVKRSIIQDFQDLRRAVCLHEDREI</sequence>
<dbReference type="SUPFAM" id="SSF81321">
    <property type="entry name" value="Family A G protein-coupled receptor-like"/>
    <property type="match status" value="1"/>
</dbReference>